<evidence type="ECO:0000259" key="2">
    <source>
        <dbReference type="PROSITE" id="PS51711"/>
    </source>
</evidence>
<protein>
    <submittedName>
        <fullName evidence="3">Ferrous iron transporter B</fullName>
    </submittedName>
</protein>
<dbReference type="PROSITE" id="PS51711">
    <property type="entry name" value="G_FEOB"/>
    <property type="match status" value="1"/>
</dbReference>
<proteinExistence type="predicted"/>
<feature type="transmembrane region" description="Helical" evidence="1">
    <location>
        <begin position="484"/>
        <end position="509"/>
    </location>
</feature>
<evidence type="ECO:0000313" key="3">
    <source>
        <dbReference type="EMBL" id="HIZ02823.1"/>
    </source>
</evidence>
<dbReference type="InterPro" id="IPR006073">
    <property type="entry name" value="GTP-bd"/>
</dbReference>
<feature type="transmembrane region" description="Helical" evidence="1">
    <location>
        <begin position="521"/>
        <end position="541"/>
    </location>
</feature>
<keyword evidence="1" id="KW-0472">Membrane</keyword>
<dbReference type="GO" id="GO:0015093">
    <property type="term" value="F:ferrous iron transmembrane transporter activity"/>
    <property type="evidence" value="ECO:0007669"/>
    <property type="project" value="InterPro"/>
</dbReference>
<feature type="transmembrane region" description="Helical" evidence="1">
    <location>
        <begin position="261"/>
        <end position="286"/>
    </location>
</feature>
<feature type="domain" description="FeoB-type G" evidence="2">
    <location>
        <begin position="1"/>
        <end position="162"/>
    </location>
</feature>
<sequence>MRILLAGNPNCGKSTLFNALTGGHAKTGNWHGVTVGMTERAARLNGKRATVADLPGIYTLSSPNMEEEISRRALEGKDYAAALVVADALTLPRSLRLFYEVKARAPQTLLVVTMGDLLKRRGGFLDEKALSARLGAPVLCVNAHSRRDIRKLRAFLAENLFCGNVCGKDRPIVREDGAPLEGIWSGGAFRESRAERFLYKPYIAVPLFFMTLLAVFFFAFANNMPGELLKGLLEELVAVRVGGALSAWARNMGAAEAAAAFVSALFSGLGMLFSFLPQIAILYFALFMMEESGYMSALAFMTDGIFRKAGLTGRAAFSILMGFGCSAAAILTTRGLENKAVQRRAIRILPYISCSAKMPVYLAVISSFFTHKFFALAVIYFGGVFLALAAAFLLKRGEEETLAMEIAHLQFPSLRQVAKSLLFYCKQFIMKIVTVVAAVLVVMWFLLSFDFSLRYVGEGGAGSIAETLCRGLKYLFYPMGITEWQVALAAFTGLIAKESVAGMLAVFYGADLSAAMSAQSAAAFTAFIMACSPCVSAIAAAGRELGAGRAVADAFIQTGIAFLLAYAVYALLFFGAALWAVMGAALLTATAVFIKNKRGKRREKAYRLRARQAQRLHR</sequence>
<dbReference type="InterPro" id="IPR011642">
    <property type="entry name" value="Gate_dom"/>
</dbReference>
<dbReference type="Pfam" id="PF07670">
    <property type="entry name" value="Gate"/>
    <property type="match status" value="2"/>
</dbReference>
<name>A0A9D2A6F9_9FIRM</name>
<dbReference type="PANTHER" id="PTHR43185:SF1">
    <property type="entry name" value="FE(2+) TRANSPORTER FEOB"/>
    <property type="match status" value="1"/>
</dbReference>
<dbReference type="GO" id="GO:0005525">
    <property type="term" value="F:GTP binding"/>
    <property type="evidence" value="ECO:0007669"/>
    <property type="project" value="InterPro"/>
</dbReference>
<dbReference type="GO" id="GO:0005886">
    <property type="term" value="C:plasma membrane"/>
    <property type="evidence" value="ECO:0007669"/>
    <property type="project" value="TreeGrafter"/>
</dbReference>
<dbReference type="Gene3D" id="3.40.50.300">
    <property type="entry name" value="P-loop containing nucleotide triphosphate hydrolases"/>
    <property type="match status" value="1"/>
</dbReference>
<dbReference type="AlphaFoldDB" id="A0A9D2A6F9"/>
<organism evidence="3 4">
    <name type="scientific">Candidatus Borkfalkia avistercoris</name>
    <dbReference type="NCBI Taxonomy" id="2838504"/>
    <lineage>
        <taxon>Bacteria</taxon>
        <taxon>Bacillati</taxon>
        <taxon>Bacillota</taxon>
        <taxon>Clostridia</taxon>
        <taxon>Christensenellales</taxon>
        <taxon>Christensenellaceae</taxon>
        <taxon>Candidatus Borkfalkia</taxon>
    </lineage>
</organism>
<dbReference type="SUPFAM" id="SSF52540">
    <property type="entry name" value="P-loop containing nucleoside triphosphate hydrolases"/>
    <property type="match status" value="1"/>
</dbReference>
<dbReference type="EMBL" id="DXCL01000006">
    <property type="protein sequence ID" value="HIZ02823.1"/>
    <property type="molecule type" value="Genomic_DNA"/>
</dbReference>
<evidence type="ECO:0000256" key="1">
    <source>
        <dbReference type="SAM" id="Phobius"/>
    </source>
</evidence>
<dbReference type="PANTHER" id="PTHR43185">
    <property type="entry name" value="FERROUS IRON TRANSPORT PROTEIN B"/>
    <property type="match status" value="1"/>
</dbReference>
<accession>A0A9D2A6F9</accession>
<feature type="transmembrane region" description="Helical" evidence="1">
    <location>
        <begin position="561"/>
        <end position="594"/>
    </location>
</feature>
<dbReference type="Proteomes" id="UP000824132">
    <property type="component" value="Unassembled WGS sequence"/>
</dbReference>
<evidence type="ECO:0000313" key="4">
    <source>
        <dbReference type="Proteomes" id="UP000824132"/>
    </source>
</evidence>
<feature type="transmembrane region" description="Helical" evidence="1">
    <location>
        <begin position="428"/>
        <end position="447"/>
    </location>
</feature>
<comment type="caution">
    <text evidence="3">The sequence shown here is derived from an EMBL/GenBank/DDBJ whole genome shotgun (WGS) entry which is preliminary data.</text>
</comment>
<dbReference type="InterPro" id="IPR050860">
    <property type="entry name" value="FeoB_GTPase"/>
</dbReference>
<feature type="transmembrane region" description="Helical" evidence="1">
    <location>
        <begin position="202"/>
        <end position="220"/>
    </location>
</feature>
<feature type="transmembrane region" description="Helical" evidence="1">
    <location>
        <begin position="315"/>
        <end position="336"/>
    </location>
</feature>
<keyword evidence="1" id="KW-1133">Transmembrane helix</keyword>
<keyword evidence="1" id="KW-0812">Transmembrane</keyword>
<dbReference type="Pfam" id="PF07664">
    <property type="entry name" value="FeoB_C"/>
    <property type="match status" value="1"/>
</dbReference>
<reference evidence="3" key="2">
    <citation type="submission" date="2021-04" db="EMBL/GenBank/DDBJ databases">
        <authorList>
            <person name="Gilroy R."/>
        </authorList>
    </citation>
    <scope>NUCLEOTIDE SEQUENCE</scope>
    <source>
        <strain evidence="3">CHK187-5294</strain>
    </source>
</reference>
<dbReference type="InterPro" id="IPR030389">
    <property type="entry name" value="G_FEOB_dom"/>
</dbReference>
<feature type="transmembrane region" description="Helical" evidence="1">
    <location>
        <begin position="348"/>
        <end position="368"/>
    </location>
</feature>
<reference evidence="3" key="1">
    <citation type="journal article" date="2021" name="PeerJ">
        <title>Extensive microbial diversity within the chicken gut microbiome revealed by metagenomics and culture.</title>
        <authorList>
            <person name="Gilroy R."/>
            <person name="Ravi A."/>
            <person name="Getino M."/>
            <person name="Pursley I."/>
            <person name="Horton D.L."/>
            <person name="Alikhan N.F."/>
            <person name="Baker D."/>
            <person name="Gharbi K."/>
            <person name="Hall N."/>
            <person name="Watson M."/>
            <person name="Adriaenssens E.M."/>
            <person name="Foster-Nyarko E."/>
            <person name="Jarju S."/>
            <person name="Secka A."/>
            <person name="Antonio M."/>
            <person name="Oren A."/>
            <person name="Chaudhuri R.R."/>
            <person name="La Ragione R."/>
            <person name="Hildebrand F."/>
            <person name="Pallen M.J."/>
        </authorList>
    </citation>
    <scope>NUCLEOTIDE SEQUENCE</scope>
    <source>
        <strain evidence="3">CHK187-5294</strain>
    </source>
</reference>
<dbReference type="PRINTS" id="PR00326">
    <property type="entry name" value="GTP1OBG"/>
</dbReference>
<dbReference type="InterPro" id="IPR011640">
    <property type="entry name" value="Fe2_transport_prot_B_C"/>
</dbReference>
<gene>
    <name evidence="3" type="ORF">H9727_00890</name>
</gene>
<dbReference type="InterPro" id="IPR027417">
    <property type="entry name" value="P-loop_NTPase"/>
</dbReference>
<feature type="transmembrane region" description="Helical" evidence="1">
    <location>
        <begin position="374"/>
        <end position="394"/>
    </location>
</feature>
<dbReference type="Pfam" id="PF02421">
    <property type="entry name" value="FeoB_N"/>
    <property type="match status" value="1"/>
</dbReference>